<protein>
    <submittedName>
        <fullName evidence="1">Trm112 family protein</fullName>
    </submittedName>
</protein>
<sequence length="57" mass="6242">MTNDALPCPLERLVCPVTRAPLRHDRAANELVSDEAGLAYPVCDGTPILLIDEARRL</sequence>
<dbReference type="PANTHER" id="PTHR33505:SF4">
    <property type="entry name" value="PROTEIN PREY, MITOCHONDRIAL"/>
    <property type="match status" value="1"/>
</dbReference>
<dbReference type="InterPro" id="IPR005651">
    <property type="entry name" value="Trm112-like"/>
</dbReference>
<dbReference type="EMBL" id="JAHWZX010000005">
    <property type="protein sequence ID" value="MBW4330757.1"/>
    <property type="molecule type" value="Genomic_DNA"/>
</dbReference>
<evidence type="ECO:0000313" key="2">
    <source>
        <dbReference type="Proteomes" id="UP001197214"/>
    </source>
</evidence>
<keyword evidence="2" id="KW-1185">Reference proteome</keyword>
<evidence type="ECO:0000313" key="1">
    <source>
        <dbReference type="EMBL" id="MBW4330757.1"/>
    </source>
</evidence>
<accession>A0ABS6XKN2</accession>
<dbReference type="PANTHER" id="PTHR33505">
    <property type="entry name" value="ZGC:162634"/>
    <property type="match status" value="1"/>
</dbReference>
<dbReference type="RefSeq" id="WP_219237860.1">
    <property type="nucleotide sequence ID" value="NZ_JAHWZX010000005.1"/>
</dbReference>
<dbReference type="Pfam" id="PF03966">
    <property type="entry name" value="Trm112p"/>
    <property type="match status" value="1"/>
</dbReference>
<organism evidence="1 2">
    <name type="scientific">Stakelama flava</name>
    <dbReference type="NCBI Taxonomy" id="2860338"/>
    <lineage>
        <taxon>Bacteria</taxon>
        <taxon>Pseudomonadati</taxon>
        <taxon>Pseudomonadota</taxon>
        <taxon>Alphaproteobacteria</taxon>
        <taxon>Sphingomonadales</taxon>
        <taxon>Sphingomonadaceae</taxon>
        <taxon>Stakelama</taxon>
    </lineage>
</organism>
<name>A0ABS6XKN2_9SPHN</name>
<reference evidence="1 2" key="1">
    <citation type="submission" date="2021-07" db="EMBL/GenBank/DDBJ databases">
        <title>Stakelama flava sp. nov., a novel endophytic bacterium isolated from branch of Kandelia candel.</title>
        <authorList>
            <person name="Tuo L."/>
        </authorList>
    </citation>
    <scope>NUCLEOTIDE SEQUENCE [LARGE SCALE GENOMIC DNA]</scope>
    <source>
        <strain evidence="1 2">CBK3Z-3</strain>
    </source>
</reference>
<comment type="caution">
    <text evidence="1">The sequence shown here is derived from an EMBL/GenBank/DDBJ whole genome shotgun (WGS) entry which is preliminary data.</text>
</comment>
<gene>
    <name evidence="1" type="ORF">KY084_07670</name>
</gene>
<proteinExistence type="predicted"/>
<dbReference type="Proteomes" id="UP001197214">
    <property type="component" value="Unassembled WGS sequence"/>
</dbReference>